<keyword evidence="2" id="KW-1185">Reference proteome</keyword>
<feature type="domain" description="PAZ" evidence="1">
    <location>
        <begin position="34"/>
        <end position="131"/>
    </location>
</feature>
<dbReference type="CDD" id="cd02846">
    <property type="entry name" value="PAZ_argonaute_like"/>
    <property type="match status" value="1"/>
</dbReference>
<dbReference type="PROSITE" id="PS50821">
    <property type="entry name" value="PAZ"/>
    <property type="match status" value="1"/>
</dbReference>
<dbReference type="InterPro" id="IPR003100">
    <property type="entry name" value="PAZ_dom"/>
</dbReference>
<dbReference type="SUPFAM" id="SSF101690">
    <property type="entry name" value="PAZ domain"/>
    <property type="match status" value="1"/>
</dbReference>
<evidence type="ECO:0000259" key="1">
    <source>
        <dbReference type="PROSITE" id="PS50821"/>
    </source>
</evidence>
<dbReference type="WBParaSite" id="PSU_v2.g18322.t1">
    <property type="protein sequence ID" value="PSU_v2.g18322.t1"/>
    <property type="gene ID" value="PSU_v2.g18322"/>
</dbReference>
<protein>
    <submittedName>
        <fullName evidence="3">PAZ domain-containing protein</fullName>
    </submittedName>
</protein>
<reference evidence="3" key="1">
    <citation type="submission" date="2022-11" db="UniProtKB">
        <authorList>
            <consortium name="WormBaseParasite"/>
        </authorList>
    </citation>
    <scope>IDENTIFICATION</scope>
</reference>
<dbReference type="Gene3D" id="2.170.260.10">
    <property type="entry name" value="paz domain"/>
    <property type="match status" value="1"/>
</dbReference>
<dbReference type="Pfam" id="PF02170">
    <property type="entry name" value="PAZ"/>
    <property type="match status" value="1"/>
</dbReference>
<dbReference type="AlphaFoldDB" id="A0A914YHQ3"/>
<organism evidence="2 3">
    <name type="scientific">Panagrolaimus superbus</name>
    <dbReference type="NCBI Taxonomy" id="310955"/>
    <lineage>
        <taxon>Eukaryota</taxon>
        <taxon>Metazoa</taxon>
        <taxon>Ecdysozoa</taxon>
        <taxon>Nematoda</taxon>
        <taxon>Chromadorea</taxon>
        <taxon>Rhabditida</taxon>
        <taxon>Tylenchina</taxon>
        <taxon>Panagrolaimomorpha</taxon>
        <taxon>Panagrolaimoidea</taxon>
        <taxon>Panagrolaimidae</taxon>
        <taxon>Panagrolaimus</taxon>
    </lineage>
</organism>
<name>A0A914YHQ3_9BILA</name>
<evidence type="ECO:0000313" key="3">
    <source>
        <dbReference type="WBParaSite" id="PSU_v2.g18322.t1"/>
    </source>
</evidence>
<evidence type="ECO:0000313" key="2">
    <source>
        <dbReference type="Proteomes" id="UP000887577"/>
    </source>
</evidence>
<dbReference type="InterPro" id="IPR036085">
    <property type="entry name" value="PAZ_dom_sf"/>
</dbReference>
<dbReference type="Proteomes" id="UP000887577">
    <property type="component" value="Unplaced"/>
</dbReference>
<accession>A0A914YHQ3</accession>
<dbReference type="GO" id="GO:0003723">
    <property type="term" value="F:RNA binding"/>
    <property type="evidence" value="ECO:0007669"/>
    <property type="project" value="InterPro"/>
</dbReference>
<proteinExistence type="predicted"/>
<dbReference type="PANTHER" id="PTHR22891">
    <property type="entry name" value="EUKARYOTIC TRANSLATION INITIATION FACTOR 2C"/>
    <property type="match status" value="1"/>
</dbReference>
<sequence>MVVNLKMLQIDAKISPFYTKWSLLEYIHSKWGLGANDDLLSADINAELQQLRGIYVRTTHKTINDVFRIRSVSIVGANQITFDVYGARTNVADYFRTRYNRDLNFPHFPCVIKGPDDKQEFFPLEVLMIEKGQKFPKTKMNSKQVFIILVSFSNTCFF</sequence>